<evidence type="ECO:0000313" key="2">
    <source>
        <dbReference type="Proteomes" id="UP000077623"/>
    </source>
</evidence>
<comment type="caution">
    <text evidence="1">The sequence shown here is derived from an EMBL/GenBank/DDBJ whole genome shotgun (WGS) entry which is preliminary data.</text>
</comment>
<name>A0A1A9QG12_9MOLU</name>
<dbReference type="EMBL" id="LWUJ01000010">
    <property type="protein sequence ID" value="OAL10669.1"/>
    <property type="molecule type" value="Genomic_DNA"/>
</dbReference>
<organism evidence="1 2">
    <name type="scientific">Candidatus Mycoplasma haematobovis</name>
    <dbReference type="NCBI Taxonomy" id="432608"/>
    <lineage>
        <taxon>Bacteria</taxon>
        <taxon>Bacillati</taxon>
        <taxon>Mycoplasmatota</taxon>
        <taxon>Mollicutes</taxon>
        <taxon>Mycoplasmataceae</taxon>
        <taxon>Mycoplasma</taxon>
    </lineage>
</organism>
<gene>
    <name evidence="1" type="ORF">A6V39_01195</name>
</gene>
<dbReference type="Proteomes" id="UP000077623">
    <property type="component" value="Unassembled WGS sequence"/>
</dbReference>
<dbReference type="AlphaFoldDB" id="A0A1A9QG12"/>
<proteinExistence type="predicted"/>
<reference evidence="2" key="1">
    <citation type="submission" date="2016-04" db="EMBL/GenBank/DDBJ databases">
        <authorList>
            <person name="Quiroz-Castaneda R.E."/>
            <person name="Martinez-Ocampo F."/>
        </authorList>
    </citation>
    <scope>NUCLEOTIDE SEQUENCE [LARGE SCALE GENOMIC DNA]</scope>
    <source>
        <strain evidence="2">INIFAP01</strain>
    </source>
</reference>
<protein>
    <submittedName>
        <fullName evidence="1">Uncharacterized protein</fullName>
    </submittedName>
</protein>
<dbReference type="STRING" id="432608.A6V39_01195"/>
<evidence type="ECO:0000313" key="1">
    <source>
        <dbReference type="EMBL" id="OAL10669.1"/>
    </source>
</evidence>
<sequence>MAINPTLKLASIAIGAGGVVTGGAIGIYNHINKPAEGVKEHIEPSSKAPVDASVVKKAVSEWLKGTNLELLSETDNKDQAWTPKWELFKREHTTDPTGDWKIENWTTVKENDTGFDKFKGLCLTHGQKEIEETNPILEKIKKYCTKSTSPTP</sequence>
<accession>A0A1A9QG12</accession>
<keyword evidence="2" id="KW-1185">Reference proteome</keyword>
<dbReference type="RefSeq" id="WP_187149905.1">
    <property type="nucleotide sequence ID" value="NZ_LWUJ01000010.1"/>
</dbReference>